<dbReference type="AlphaFoldDB" id="A0A2W2EI53"/>
<dbReference type="SUPFAM" id="SSF47413">
    <property type="entry name" value="lambda repressor-like DNA-binding domains"/>
    <property type="match status" value="1"/>
</dbReference>
<dbReference type="CDD" id="cd00093">
    <property type="entry name" value="HTH_XRE"/>
    <property type="match status" value="1"/>
</dbReference>
<gene>
    <name evidence="1" type="ORF">C1I95_17590</name>
</gene>
<evidence type="ECO:0000313" key="1">
    <source>
        <dbReference type="EMBL" id="PZG16485.1"/>
    </source>
</evidence>
<sequence length="212" mass="22572">MITASPGGTPHHLDHQPVAATDFPHLDPTTGVCRACSYTADGAPIVPIGWPCPPIHEDKQPAGEARRKRYAGAGRLADQVTARRTQLGLTRNQLAEQSGIGVKTLRSVEEARFPRPADHTLEGLDRGLDWRAGSARRVLAGGEPQPRPSDVVVPAEQQVILRAGLPAEVETALIGHLQARRQDVEAALEDEARMLLGQTLRLAHLGAAGSAG</sequence>
<evidence type="ECO:0008006" key="3">
    <source>
        <dbReference type="Google" id="ProtNLM"/>
    </source>
</evidence>
<evidence type="ECO:0000313" key="2">
    <source>
        <dbReference type="Proteomes" id="UP000248924"/>
    </source>
</evidence>
<dbReference type="Proteomes" id="UP000248924">
    <property type="component" value="Unassembled WGS sequence"/>
</dbReference>
<reference evidence="1 2" key="1">
    <citation type="submission" date="2018-01" db="EMBL/GenBank/DDBJ databases">
        <title>Draft genome sequence of Jishengella sp. NA12.</title>
        <authorList>
            <person name="Sahin N."/>
            <person name="Ay H."/>
            <person name="Saygin H."/>
        </authorList>
    </citation>
    <scope>NUCLEOTIDE SEQUENCE [LARGE SCALE GENOMIC DNA]</scope>
    <source>
        <strain evidence="1 2">NA12</strain>
    </source>
</reference>
<comment type="caution">
    <text evidence="1">The sequence shown here is derived from an EMBL/GenBank/DDBJ whole genome shotgun (WGS) entry which is preliminary data.</text>
</comment>
<dbReference type="OrthoDB" id="3392267at2"/>
<proteinExistence type="predicted"/>
<dbReference type="InterPro" id="IPR001387">
    <property type="entry name" value="Cro/C1-type_HTH"/>
</dbReference>
<name>A0A2W2EI53_9ACTN</name>
<dbReference type="EMBL" id="POTY01000104">
    <property type="protein sequence ID" value="PZG16485.1"/>
    <property type="molecule type" value="Genomic_DNA"/>
</dbReference>
<dbReference type="GO" id="GO:0003677">
    <property type="term" value="F:DNA binding"/>
    <property type="evidence" value="ECO:0007669"/>
    <property type="project" value="InterPro"/>
</dbReference>
<organism evidence="1 2">
    <name type="scientific">Micromonospora craterilacus</name>
    <dbReference type="NCBI Taxonomy" id="1655439"/>
    <lineage>
        <taxon>Bacteria</taxon>
        <taxon>Bacillati</taxon>
        <taxon>Actinomycetota</taxon>
        <taxon>Actinomycetes</taxon>
        <taxon>Micromonosporales</taxon>
        <taxon>Micromonosporaceae</taxon>
        <taxon>Micromonospora</taxon>
    </lineage>
</organism>
<keyword evidence="2" id="KW-1185">Reference proteome</keyword>
<dbReference type="RefSeq" id="WP_111214899.1">
    <property type="nucleotide sequence ID" value="NZ_POTY01000104.1"/>
</dbReference>
<accession>A0A2W2EI53</accession>
<dbReference type="InterPro" id="IPR010982">
    <property type="entry name" value="Lambda_DNA-bd_dom_sf"/>
</dbReference>
<protein>
    <recommendedName>
        <fullName evidence="3">HTH cro/C1-type domain-containing protein</fullName>
    </recommendedName>
</protein>
<dbReference type="Gene3D" id="1.10.260.40">
    <property type="entry name" value="lambda repressor-like DNA-binding domains"/>
    <property type="match status" value="1"/>
</dbReference>